<proteinExistence type="predicted"/>
<dbReference type="OrthoDB" id="10487518at2759"/>
<feature type="region of interest" description="Disordered" evidence="1">
    <location>
        <begin position="58"/>
        <end position="95"/>
    </location>
</feature>
<evidence type="ECO:0000256" key="1">
    <source>
        <dbReference type="SAM" id="MobiDB-lite"/>
    </source>
</evidence>
<name>A0A4V1J1I5_9FUNG</name>
<evidence type="ECO:0000313" key="2">
    <source>
        <dbReference type="EMBL" id="RKP25179.1"/>
    </source>
</evidence>
<gene>
    <name evidence="2" type="ORF">SYNPS1DRAFT_29076</name>
</gene>
<accession>A0A4V1J1I5</accession>
<organism evidence="2 3">
    <name type="scientific">Syncephalis pseudoplumigaleata</name>
    <dbReference type="NCBI Taxonomy" id="1712513"/>
    <lineage>
        <taxon>Eukaryota</taxon>
        <taxon>Fungi</taxon>
        <taxon>Fungi incertae sedis</taxon>
        <taxon>Zoopagomycota</taxon>
        <taxon>Zoopagomycotina</taxon>
        <taxon>Zoopagomycetes</taxon>
        <taxon>Zoopagales</taxon>
        <taxon>Piptocephalidaceae</taxon>
        <taxon>Syncephalis</taxon>
    </lineage>
</organism>
<sequence>MALGGCAGGCDYGQACRLTVCHAKETTPDKRETGVASDMGARAARTANALRDAFAEAVLPSTLDDPSATANGATRPQEEQASPATAPAEHQETSPSSIRFNLFGQDNQQQSRQHGVGVEISPRKGKLPYERGGRAELLARLVANERTEYALWQHALIRQRIHERPMPDMEANVVEVLQSRPGLSLCRCVAASTAIQRAITATTMGMRGDHASQSVSSPSETSFYVLLSDPMASRAGPMRSQ</sequence>
<dbReference type="EMBL" id="KZ989852">
    <property type="protein sequence ID" value="RKP25179.1"/>
    <property type="molecule type" value="Genomic_DNA"/>
</dbReference>
<keyword evidence="3" id="KW-1185">Reference proteome</keyword>
<protein>
    <submittedName>
        <fullName evidence="2">Uncharacterized protein</fullName>
    </submittedName>
</protein>
<evidence type="ECO:0000313" key="3">
    <source>
        <dbReference type="Proteomes" id="UP000278143"/>
    </source>
</evidence>
<reference evidence="3" key="1">
    <citation type="journal article" date="2018" name="Nat. Microbiol.">
        <title>Leveraging single-cell genomics to expand the fungal tree of life.</title>
        <authorList>
            <person name="Ahrendt S.R."/>
            <person name="Quandt C.A."/>
            <person name="Ciobanu D."/>
            <person name="Clum A."/>
            <person name="Salamov A."/>
            <person name="Andreopoulos B."/>
            <person name="Cheng J.F."/>
            <person name="Woyke T."/>
            <person name="Pelin A."/>
            <person name="Henrissat B."/>
            <person name="Reynolds N.K."/>
            <person name="Benny G.L."/>
            <person name="Smith M.E."/>
            <person name="James T.Y."/>
            <person name="Grigoriev I.V."/>
        </authorList>
    </citation>
    <scope>NUCLEOTIDE SEQUENCE [LARGE SCALE GENOMIC DNA]</scope>
    <source>
        <strain evidence="3">Benny S71-1</strain>
    </source>
</reference>
<feature type="compositionally biased region" description="Polar residues" evidence="1">
    <location>
        <begin position="68"/>
        <end position="83"/>
    </location>
</feature>
<dbReference type="Proteomes" id="UP000278143">
    <property type="component" value="Unassembled WGS sequence"/>
</dbReference>
<dbReference type="AlphaFoldDB" id="A0A4V1J1I5"/>